<accession>A0ABP3J0L7</accession>
<dbReference type="Proteomes" id="UP001500879">
    <property type="component" value="Unassembled WGS sequence"/>
</dbReference>
<evidence type="ECO:0000256" key="3">
    <source>
        <dbReference type="ARBA" id="ARBA00022691"/>
    </source>
</evidence>
<dbReference type="PANTHER" id="PTHR10509">
    <property type="entry name" value="O-METHYLTRANSFERASE-RELATED"/>
    <property type="match status" value="1"/>
</dbReference>
<evidence type="ECO:0000256" key="2">
    <source>
        <dbReference type="ARBA" id="ARBA00022679"/>
    </source>
</evidence>
<dbReference type="CDD" id="cd02440">
    <property type="entry name" value="AdoMet_MTases"/>
    <property type="match status" value="1"/>
</dbReference>
<dbReference type="GO" id="GO:0032259">
    <property type="term" value="P:methylation"/>
    <property type="evidence" value="ECO:0007669"/>
    <property type="project" value="UniProtKB-KW"/>
</dbReference>
<keyword evidence="2" id="KW-0808">Transferase</keyword>
<name>A0ABP3J0L7_9ACTN</name>
<sequence>MTVKKSIALSPELYQYLLDHNPPLDPVLRKLVDTTRSLLPENAHLQVAEEQAPLLAFLVRLTGARRILEIGTFTGLSSLAMAQALPADGSLIALDVSEEWTAHARRAWAEAGVADRIDLRIGDGLASLRALPDEPHLDLVFLDADKENYVNYWEEIVPRLRAGGLLVVDNTLFQGTVIDPGVTGSGAGVRRFNHHAAADKRMESVMLNVADGLTLARKLS</sequence>
<dbReference type="InterPro" id="IPR050362">
    <property type="entry name" value="Cation-dep_OMT"/>
</dbReference>
<dbReference type="PANTHER" id="PTHR10509:SF14">
    <property type="entry name" value="CAFFEOYL-COA O-METHYLTRANSFERASE 3-RELATED"/>
    <property type="match status" value="1"/>
</dbReference>
<keyword evidence="1 4" id="KW-0489">Methyltransferase</keyword>
<evidence type="ECO:0000313" key="5">
    <source>
        <dbReference type="Proteomes" id="UP001500879"/>
    </source>
</evidence>
<protein>
    <submittedName>
        <fullName evidence="4">Class I SAM-dependent methyltransferase</fullName>
    </submittedName>
</protein>
<dbReference type="InterPro" id="IPR029063">
    <property type="entry name" value="SAM-dependent_MTases_sf"/>
</dbReference>
<keyword evidence="3" id="KW-0949">S-adenosyl-L-methionine</keyword>
<dbReference type="EMBL" id="BAAABX010000086">
    <property type="protein sequence ID" value="GAA0435962.1"/>
    <property type="molecule type" value="Genomic_DNA"/>
</dbReference>
<dbReference type="GO" id="GO:0008168">
    <property type="term" value="F:methyltransferase activity"/>
    <property type="evidence" value="ECO:0007669"/>
    <property type="project" value="UniProtKB-KW"/>
</dbReference>
<proteinExistence type="predicted"/>
<dbReference type="InterPro" id="IPR002935">
    <property type="entry name" value="SAM_O-MeTrfase"/>
</dbReference>
<dbReference type="RefSeq" id="WP_344032416.1">
    <property type="nucleotide sequence ID" value="NZ_BAAABX010000086.1"/>
</dbReference>
<dbReference type="Gene3D" id="3.40.50.150">
    <property type="entry name" value="Vaccinia Virus protein VP39"/>
    <property type="match status" value="1"/>
</dbReference>
<dbReference type="PROSITE" id="PS51682">
    <property type="entry name" value="SAM_OMT_I"/>
    <property type="match status" value="1"/>
</dbReference>
<reference evidence="5" key="1">
    <citation type="journal article" date="2019" name="Int. J. Syst. Evol. Microbiol.">
        <title>The Global Catalogue of Microorganisms (GCM) 10K type strain sequencing project: providing services to taxonomists for standard genome sequencing and annotation.</title>
        <authorList>
            <consortium name="The Broad Institute Genomics Platform"/>
            <consortium name="The Broad Institute Genome Sequencing Center for Infectious Disease"/>
            <person name="Wu L."/>
            <person name="Ma J."/>
        </authorList>
    </citation>
    <scope>NUCLEOTIDE SEQUENCE [LARGE SCALE GENOMIC DNA]</scope>
    <source>
        <strain evidence="5">JCM 4788</strain>
    </source>
</reference>
<organism evidence="4 5">
    <name type="scientific">Streptomyces luteireticuli</name>
    <dbReference type="NCBI Taxonomy" id="173858"/>
    <lineage>
        <taxon>Bacteria</taxon>
        <taxon>Bacillati</taxon>
        <taxon>Actinomycetota</taxon>
        <taxon>Actinomycetes</taxon>
        <taxon>Kitasatosporales</taxon>
        <taxon>Streptomycetaceae</taxon>
        <taxon>Streptomyces</taxon>
    </lineage>
</organism>
<gene>
    <name evidence="4" type="ORF">GCM10010357_66750</name>
</gene>
<dbReference type="SUPFAM" id="SSF53335">
    <property type="entry name" value="S-adenosyl-L-methionine-dependent methyltransferases"/>
    <property type="match status" value="1"/>
</dbReference>
<evidence type="ECO:0000256" key="1">
    <source>
        <dbReference type="ARBA" id="ARBA00022603"/>
    </source>
</evidence>
<comment type="caution">
    <text evidence="4">The sequence shown here is derived from an EMBL/GenBank/DDBJ whole genome shotgun (WGS) entry which is preliminary data.</text>
</comment>
<evidence type="ECO:0000313" key="4">
    <source>
        <dbReference type="EMBL" id="GAA0435962.1"/>
    </source>
</evidence>
<keyword evidence="5" id="KW-1185">Reference proteome</keyword>
<dbReference type="Pfam" id="PF01596">
    <property type="entry name" value="Methyltransf_3"/>
    <property type="match status" value="1"/>
</dbReference>